<organism evidence="3 4">
    <name type="scientific">Aestuariibaculum sediminum</name>
    <dbReference type="NCBI Taxonomy" id="2770637"/>
    <lineage>
        <taxon>Bacteria</taxon>
        <taxon>Pseudomonadati</taxon>
        <taxon>Bacteroidota</taxon>
        <taxon>Flavobacteriia</taxon>
        <taxon>Flavobacteriales</taxon>
        <taxon>Flavobacteriaceae</taxon>
    </lineage>
</organism>
<keyword evidence="2" id="KW-0732">Signal</keyword>
<accession>A0A8J6Q0N3</accession>
<keyword evidence="4" id="KW-1185">Reference proteome</keyword>
<feature type="compositionally biased region" description="Basic residues" evidence="1">
    <location>
        <begin position="121"/>
        <end position="133"/>
    </location>
</feature>
<feature type="chain" id="PRO_5035328386" evidence="2">
    <location>
        <begin position="27"/>
        <end position="133"/>
    </location>
</feature>
<dbReference type="Proteomes" id="UP000600588">
    <property type="component" value="Unassembled WGS sequence"/>
</dbReference>
<reference evidence="3 4" key="1">
    <citation type="submission" date="2020-09" db="EMBL/GenBank/DDBJ databases">
        <title>TT11 complete genome.</title>
        <authorList>
            <person name="Wu Z."/>
        </authorList>
    </citation>
    <scope>NUCLEOTIDE SEQUENCE [LARGE SCALE GENOMIC DNA]</scope>
    <source>
        <strain evidence="3 4">TT11</strain>
    </source>
</reference>
<sequence length="133" mass="15121">MKTKHGLLSILLFLAFTLTFSFDSYAQPPKWAPAHGYNAKTRHIYFPDHNFYYDLEKRSYIYLNGGNWSISAKLPSLYASFDLGRAAKIELDLNSDSPQKYNKDHLVKYKGKSPKLGSPGKSKKNKTGNGKKK</sequence>
<proteinExistence type="predicted"/>
<feature type="signal peptide" evidence="2">
    <location>
        <begin position="1"/>
        <end position="26"/>
    </location>
</feature>
<evidence type="ECO:0000256" key="1">
    <source>
        <dbReference type="SAM" id="MobiDB-lite"/>
    </source>
</evidence>
<dbReference type="EMBL" id="JACVXB010000001">
    <property type="protein sequence ID" value="MBD0830620.1"/>
    <property type="molecule type" value="Genomic_DNA"/>
</dbReference>
<name>A0A8J6Q0N3_9FLAO</name>
<dbReference type="AlphaFoldDB" id="A0A8J6Q0N3"/>
<evidence type="ECO:0000313" key="3">
    <source>
        <dbReference type="EMBL" id="MBD0830620.1"/>
    </source>
</evidence>
<comment type="caution">
    <text evidence="3">The sequence shown here is derived from an EMBL/GenBank/DDBJ whole genome shotgun (WGS) entry which is preliminary data.</text>
</comment>
<protein>
    <submittedName>
        <fullName evidence="3">Uncharacterized protein</fullName>
    </submittedName>
</protein>
<gene>
    <name evidence="3" type="ORF">ICJ83_00605</name>
</gene>
<feature type="region of interest" description="Disordered" evidence="1">
    <location>
        <begin position="95"/>
        <end position="133"/>
    </location>
</feature>
<evidence type="ECO:0000256" key="2">
    <source>
        <dbReference type="SAM" id="SignalP"/>
    </source>
</evidence>
<dbReference type="RefSeq" id="WP_188228431.1">
    <property type="nucleotide sequence ID" value="NZ_JACVXB010000001.1"/>
</dbReference>
<evidence type="ECO:0000313" key="4">
    <source>
        <dbReference type="Proteomes" id="UP000600588"/>
    </source>
</evidence>